<reference evidence="1 2" key="1">
    <citation type="journal article" date="2018" name="PLoS Genet.">
        <title>Population sequencing reveals clonal diversity and ancestral inbreeding in the grapevine cultivar Chardonnay.</title>
        <authorList>
            <person name="Roach M.J."/>
            <person name="Johnson D.L."/>
            <person name="Bohlmann J."/>
            <person name="van Vuuren H.J."/>
            <person name="Jones S.J."/>
            <person name="Pretorius I.S."/>
            <person name="Schmidt S.A."/>
            <person name="Borneman A.R."/>
        </authorList>
    </citation>
    <scope>NUCLEOTIDE SEQUENCE [LARGE SCALE GENOMIC DNA]</scope>
    <source>
        <strain evidence="2">cv. Chardonnay</strain>
        <tissue evidence="1">Leaf</tissue>
    </source>
</reference>
<accession>A0A438JVX8</accession>
<name>A0A438JVX8_VITVI</name>
<gene>
    <name evidence="1" type="ORF">CK203_018012</name>
</gene>
<dbReference type="AlphaFoldDB" id="A0A438JVX8"/>
<comment type="caution">
    <text evidence="1">The sequence shown here is derived from an EMBL/GenBank/DDBJ whole genome shotgun (WGS) entry which is preliminary data.</text>
</comment>
<dbReference type="Proteomes" id="UP000288805">
    <property type="component" value="Unassembled WGS sequence"/>
</dbReference>
<evidence type="ECO:0000313" key="1">
    <source>
        <dbReference type="EMBL" id="RVX13095.1"/>
    </source>
</evidence>
<protein>
    <recommendedName>
        <fullName evidence="3">Reverse transcriptase zinc-binding domain-containing protein</fullName>
    </recommendedName>
</protein>
<dbReference type="EMBL" id="QGNW01000025">
    <property type="protein sequence ID" value="RVX13095.1"/>
    <property type="molecule type" value="Genomic_DNA"/>
</dbReference>
<organism evidence="1 2">
    <name type="scientific">Vitis vinifera</name>
    <name type="common">Grape</name>
    <dbReference type="NCBI Taxonomy" id="29760"/>
    <lineage>
        <taxon>Eukaryota</taxon>
        <taxon>Viridiplantae</taxon>
        <taxon>Streptophyta</taxon>
        <taxon>Embryophyta</taxon>
        <taxon>Tracheophyta</taxon>
        <taxon>Spermatophyta</taxon>
        <taxon>Magnoliopsida</taxon>
        <taxon>eudicotyledons</taxon>
        <taxon>Gunneridae</taxon>
        <taxon>Pentapetalae</taxon>
        <taxon>rosids</taxon>
        <taxon>Vitales</taxon>
        <taxon>Vitaceae</taxon>
        <taxon>Viteae</taxon>
        <taxon>Vitis</taxon>
    </lineage>
</organism>
<proteinExistence type="predicted"/>
<evidence type="ECO:0000313" key="2">
    <source>
        <dbReference type="Proteomes" id="UP000288805"/>
    </source>
</evidence>
<sequence>MMCNLRSPCLSLEEAFLMLFSMASNKEGWVAEALEQAGKAFRMEPLLFRTVCNSSVRSLYASLTRGGRERFLTSIVWSTWVPMKGGFFAWEVTLGRILMSGLGDALFSYTKPIEFTRLIHGEEAEKSQVAPLCLFWTLKAVKK</sequence>
<evidence type="ECO:0008006" key="3">
    <source>
        <dbReference type="Google" id="ProtNLM"/>
    </source>
</evidence>